<feature type="region of interest" description="Disordered" evidence="1">
    <location>
        <begin position="74"/>
        <end position="95"/>
    </location>
</feature>
<dbReference type="Proteomes" id="UP000663090">
    <property type="component" value="Chromosome"/>
</dbReference>
<protein>
    <submittedName>
        <fullName evidence="2">Uncharacterized protein</fullName>
    </submittedName>
</protein>
<proteinExistence type="predicted"/>
<feature type="compositionally biased region" description="Pro residues" evidence="1">
    <location>
        <begin position="81"/>
        <end position="92"/>
    </location>
</feature>
<evidence type="ECO:0000313" key="3">
    <source>
        <dbReference type="Proteomes" id="UP000663090"/>
    </source>
</evidence>
<gene>
    <name evidence="2" type="ORF">JY572_06790</name>
</gene>
<dbReference type="RefSeq" id="WP_206717454.1">
    <property type="nucleotide sequence ID" value="NZ_CP071091.1"/>
</dbReference>
<sequence>MRVIETLANLPAELAEKIPDVKLQEQDIRVTLAQEGLTRGGILPPKLSLADFALSFEASAEATVRNFNSVGDVDENGVVGEPPPANAPPSDLPRPQLMLGGNTGWMRYQATARIKAAASGGWSMVTVNGQTELSATLSDYRAHPLTRNMREAAKEDLAQPRLLVLSTDLAKMATGDAVAWRVRGMLETGLDLGWADLFTSNLSDLSFVRNSELIELKSSIVALVRARVSLVDDYQLSFSRPGPGRIHLAVRKAKSHEASSGAGLGITVAFSDPEAVQARLKEVLSALAGQAESKVDELIEKALRKVLSPEEEALLRAVLERLGLDPQIINLDHLKQEWDEFKQKVESALEKVVKARVASAFQYEYLRISESATLLEVELDEATALHFHGSLLRGNLVDLMAWLREPANAGTFTLKNYLNSASFTLQQTVGFSLTVGTFEVLKSRNTLKQTWVSQENTQGARRQAFLGRRAYEDALMGHRNRWMVDFQADMESFAPAPAASDFRYGLHMLLWGQKKKLTKQELQQAVDDAVVWGVLDANDASKVTSTLEAHLGKTDVQTQVELKVSDAMLRELVPRIQGFDLKLFARALARAMPWSEQTARVSAEFRKLVYAPIWESYLTEVMNKGSFLSGDLSPTRAAQIAAWFIEKDSTVKQLASGLLLREKTWQPPGGNFSFAEVTDKNRNTLAKCRRFVDGLVRLRKSIEERRSGEELRTVHSDMESLWNTGFHLRTAGAVLAEVAKSTPRGLGGIERTFTVRLADSQEQFVFSTAFGPTVP</sequence>
<organism evidence="2 3">
    <name type="scientific">Myxococcus landrumensis</name>
    <dbReference type="NCBI Taxonomy" id="2813577"/>
    <lineage>
        <taxon>Bacteria</taxon>
        <taxon>Pseudomonadati</taxon>
        <taxon>Myxococcota</taxon>
        <taxon>Myxococcia</taxon>
        <taxon>Myxococcales</taxon>
        <taxon>Cystobacterineae</taxon>
        <taxon>Myxococcaceae</taxon>
        <taxon>Myxococcus</taxon>
    </lineage>
</organism>
<accession>A0ABX7NBF6</accession>
<dbReference type="EMBL" id="CP071091">
    <property type="protein sequence ID" value="QSQ15763.1"/>
    <property type="molecule type" value="Genomic_DNA"/>
</dbReference>
<evidence type="ECO:0000313" key="2">
    <source>
        <dbReference type="EMBL" id="QSQ15763.1"/>
    </source>
</evidence>
<name>A0ABX7NBF6_9BACT</name>
<reference evidence="2 3" key="1">
    <citation type="submission" date="2021-02" db="EMBL/GenBank/DDBJ databases">
        <title>De Novo genome assembly of isolated myxobacteria.</title>
        <authorList>
            <person name="Stevens D.C."/>
        </authorList>
    </citation>
    <scope>NUCLEOTIDE SEQUENCE [LARGE SCALE GENOMIC DNA]</scope>
    <source>
        <strain evidence="2 3">SCHIC003</strain>
    </source>
</reference>
<keyword evidence="3" id="KW-1185">Reference proteome</keyword>
<evidence type="ECO:0000256" key="1">
    <source>
        <dbReference type="SAM" id="MobiDB-lite"/>
    </source>
</evidence>